<keyword evidence="2" id="KW-1185">Reference proteome</keyword>
<dbReference type="GO" id="GO:0020037">
    <property type="term" value="F:heme binding"/>
    <property type="evidence" value="ECO:0007669"/>
    <property type="project" value="InterPro"/>
</dbReference>
<dbReference type="GO" id="GO:0016705">
    <property type="term" value="F:oxidoreductase activity, acting on paired donors, with incorporation or reduction of molecular oxygen"/>
    <property type="evidence" value="ECO:0007669"/>
    <property type="project" value="InterPro"/>
</dbReference>
<proteinExistence type="predicted"/>
<dbReference type="GO" id="GO:0004497">
    <property type="term" value="F:monooxygenase activity"/>
    <property type="evidence" value="ECO:0007669"/>
    <property type="project" value="InterPro"/>
</dbReference>
<dbReference type="GO" id="GO:0005506">
    <property type="term" value="F:iron ion binding"/>
    <property type="evidence" value="ECO:0007669"/>
    <property type="project" value="InterPro"/>
</dbReference>
<reference evidence="1" key="1">
    <citation type="submission" date="2018-05" db="EMBL/GenBank/DDBJ databases">
        <title>Draft genome of Mucuna pruriens seed.</title>
        <authorList>
            <person name="Nnadi N.E."/>
            <person name="Vos R."/>
            <person name="Hasami M.H."/>
            <person name="Devisetty U.K."/>
            <person name="Aguiy J.C."/>
        </authorList>
    </citation>
    <scope>NUCLEOTIDE SEQUENCE [LARGE SCALE GENOMIC DNA]</scope>
    <source>
        <strain evidence="1">JCA_2017</strain>
    </source>
</reference>
<gene>
    <name evidence="1" type="primary">CYP71D55</name>
    <name evidence="1" type="ORF">CR513_45294</name>
</gene>
<dbReference type="InterPro" id="IPR036396">
    <property type="entry name" value="Cyt_P450_sf"/>
</dbReference>
<dbReference type="STRING" id="157652.A0A371F9D4"/>
<evidence type="ECO:0000313" key="1">
    <source>
        <dbReference type="EMBL" id="RDX74897.1"/>
    </source>
</evidence>
<comment type="caution">
    <text evidence="1">The sequence shown here is derived from an EMBL/GenBank/DDBJ whole genome shotgun (WGS) entry which is preliminary data.</text>
</comment>
<name>A0A371F9D4_MUCPR</name>
<dbReference type="Gene3D" id="1.10.630.10">
    <property type="entry name" value="Cytochrome P450"/>
    <property type="match status" value="1"/>
</dbReference>
<organism evidence="1 2">
    <name type="scientific">Mucuna pruriens</name>
    <name type="common">Velvet bean</name>
    <name type="synonym">Dolichos pruriens</name>
    <dbReference type="NCBI Taxonomy" id="157652"/>
    <lineage>
        <taxon>Eukaryota</taxon>
        <taxon>Viridiplantae</taxon>
        <taxon>Streptophyta</taxon>
        <taxon>Embryophyta</taxon>
        <taxon>Tracheophyta</taxon>
        <taxon>Spermatophyta</taxon>
        <taxon>Magnoliopsida</taxon>
        <taxon>eudicotyledons</taxon>
        <taxon>Gunneridae</taxon>
        <taxon>Pentapetalae</taxon>
        <taxon>rosids</taxon>
        <taxon>fabids</taxon>
        <taxon>Fabales</taxon>
        <taxon>Fabaceae</taxon>
        <taxon>Papilionoideae</taxon>
        <taxon>50 kb inversion clade</taxon>
        <taxon>NPAAA clade</taxon>
        <taxon>indigoferoid/millettioid clade</taxon>
        <taxon>Phaseoleae</taxon>
        <taxon>Mucuna</taxon>
    </lineage>
</organism>
<sequence>MALKYGPLMHLQLGQCVREAMKIHDINFSARPQILAIEIMSYNSTNIPYVNYWRQLRKNCKLEFLS</sequence>
<accession>A0A371F9D4</accession>
<dbReference type="PANTHER" id="PTHR24281">
    <property type="entry name" value="STEROID 21-HYDROXYLASE-RELATED"/>
    <property type="match status" value="1"/>
</dbReference>
<evidence type="ECO:0000313" key="2">
    <source>
        <dbReference type="Proteomes" id="UP000257109"/>
    </source>
</evidence>
<feature type="non-terminal residue" evidence="1">
    <location>
        <position position="1"/>
    </location>
</feature>
<dbReference type="AlphaFoldDB" id="A0A371F9D4"/>
<dbReference type="OrthoDB" id="1726823at2759"/>
<protein>
    <submittedName>
        <fullName evidence="1">Premnaspirodiene oxygenase</fullName>
    </submittedName>
</protein>
<dbReference type="Proteomes" id="UP000257109">
    <property type="component" value="Unassembled WGS sequence"/>
</dbReference>
<dbReference type="EMBL" id="QJKJ01010021">
    <property type="protein sequence ID" value="RDX74897.1"/>
    <property type="molecule type" value="Genomic_DNA"/>
</dbReference>